<gene>
    <name evidence="3" type="ORF">AVEN_172977_1</name>
</gene>
<sequence>MESSHEESLKKMMESSKKAREGSPPNEFELNICRQIQEQESCKIQIRKNMRLVRKRVKKAIPNSEEHMSARAELGSYNRAIANVNGVKLAQVAVPIWIIQHWKMTEYRPPATRENKDIEFQLVSPRKATEHPSPVKTTSPIKVGNRFQNLTDIPAETKSYPATINLKPKDTYKTLLKEIAEFPGIENKLLYGYINIKPTLEENRQKIIQLLKEKKEEFMLLEASEDRPIKVVLKGLHADTNSTDIVEDLQSKSFTVNRFSQMRNYKLQKPLDTFLIEIKKAGHFQNIFNLKELGYVKINVEPYRKKNKATICYN</sequence>
<dbReference type="Proteomes" id="UP000499080">
    <property type="component" value="Unassembled WGS sequence"/>
</dbReference>
<comment type="caution">
    <text evidence="3">The sequence shown here is derived from an EMBL/GenBank/DDBJ whole genome shotgun (WGS) entry which is preliminary data.</text>
</comment>
<organism evidence="3 4">
    <name type="scientific">Araneus ventricosus</name>
    <name type="common">Orbweaver spider</name>
    <name type="synonym">Epeira ventricosa</name>
    <dbReference type="NCBI Taxonomy" id="182803"/>
    <lineage>
        <taxon>Eukaryota</taxon>
        <taxon>Metazoa</taxon>
        <taxon>Ecdysozoa</taxon>
        <taxon>Arthropoda</taxon>
        <taxon>Chelicerata</taxon>
        <taxon>Arachnida</taxon>
        <taxon>Araneae</taxon>
        <taxon>Araneomorphae</taxon>
        <taxon>Entelegynae</taxon>
        <taxon>Araneoidea</taxon>
        <taxon>Araneidae</taxon>
        <taxon>Araneus</taxon>
    </lineage>
</organism>
<protein>
    <recommendedName>
        <fullName evidence="2">Pre-C2HC domain-containing protein</fullName>
    </recommendedName>
</protein>
<dbReference type="Pfam" id="PF07530">
    <property type="entry name" value="PRE_C2HC"/>
    <property type="match status" value="1"/>
</dbReference>
<dbReference type="AlphaFoldDB" id="A0A4Y2QB34"/>
<keyword evidence="4" id="KW-1185">Reference proteome</keyword>
<dbReference type="InterPro" id="IPR006579">
    <property type="entry name" value="Pre_C2HC_dom"/>
</dbReference>
<evidence type="ECO:0000313" key="4">
    <source>
        <dbReference type="Proteomes" id="UP000499080"/>
    </source>
</evidence>
<evidence type="ECO:0000256" key="1">
    <source>
        <dbReference type="SAM" id="MobiDB-lite"/>
    </source>
</evidence>
<evidence type="ECO:0000259" key="2">
    <source>
        <dbReference type="Pfam" id="PF07530"/>
    </source>
</evidence>
<reference evidence="3 4" key="1">
    <citation type="journal article" date="2019" name="Sci. Rep.">
        <title>Orb-weaving spider Araneus ventricosus genome elucidates the spidroin gene catalogue.</title>
        <authorList>
            <person name="Kono N."/>
            <person name="Nakamura H."/>
            <person name="Ohtoshi R."/>
            <person name="Moran D.A.P."/>
            <person name="Shinohara A."/>
            <person name="Yoshida Y."/>
            <person name="Fujiwara M."/>
            <person name="Mori M."/>
            <person name="Tomita M."/>
            <person name="Arakawa K."/>
        </authorList>
    </citation>
    <scope>NUCLEOTIDE SEQUENCE [LARGE SCALE GENOMIC DNA]</scope>
</reference>
<proteinExistence type="predicted"/>
<accession>A0A4Y2QB34</accession>
<dbReference type="EMBL" id="BGPR01013399">
    <property type="protein sequence ID" value="GBN60442.1"/>
    <property type="molecule type" value="Genomic_DNA"/>
</dbReference>
<evidence type="ECO:0000313" key="3">
    <source>
        <dbReference type="EMBL" id="GBN60442.1"/>
    </source>
</evidence>
<name>A0A4Y2QB34_ARAVE</name>
<feature type="region of interest" description="Disordered" evidence="1">
    <location>
        <begin position="1"/>
        <end position="26"/>
    </location>
</feature>
<feature type="compositionally biased region" description="Basic and acidic residues" evidence="1">
    <location>
        <begin position="1"/>
        <end position="21"/>
    </location>
</feature>
<feature type="domain" description="Pre-C2HC" evidence="2">
    <location>
        <begin position="244"/>
        <end position="307"/>
    </location>
</feature>